<proteinExistence type="predicted"/>
<organism evidence="1 2">
    <name type="scientific">Discina gigas</name>
    <dbReference type="NCBI Taxonomy" id="1032678"/>
    <lineage>
        <taxon>Eukaryota</taxon>
        <taxon>Fungi</taxon>
        <taxon>Dikarya</taxon>
        <taxon>Ascomycota</taxon>
        <taxon>Pezizomycotina</taxon>
        <taxon>Pezizomycetes</taxon>
        <taxon>Pezizales</taxon>
        <taxon>Discinaceae</taxon>
        <taxon>Discina</taxon>
    </lineage>
</organism>
<gene>
    <name evidence="1" type="ORF">Q9L58_010976</name>
</gene>
<reference evidence="1 2" key="1">
    <citation type="submission" date="2024-02" db="EMBL/GenBank/DDBJ databases">
        <title>Discinaceae phylogenomics.</title>
        <authorList>
            <person name="Dirks A.C."/>
            <person name="James T.Y."/>
        </authorList>
    </citation>
    <scope>NUCLEOTIDE SEQUENCE [LARGE SCALE GENOMIC DNA]</scope>
    <source>
        <strain evidence="1 2">ACD0624</strain>
    </source>
</reference>
<protein>
    <submittedName>
        <fullName evidence="1">Uncharacterized protein</fullName>
    </submittedName>
</protein>
<sequence length="214" mass="24506">MPEVDIDERAEVELQRLLASSDNSTRQMLIELTGRPGTRLLAAEADSLLFRIQSLVRDEYPKYKLFLAGQLVEVRRCHMFSEQYCFANLPTELQGKRHWVEERFSALILATTDSLGWWDQLGAAQQQMCKPKFMPDVLASKYGAQTLIKMVEYEVQGEWLESLPSKNQVLFLTALSHSLTVAGRDSYIPQTEELAHPTHLRRINEIQHRVAACT</sequence>
<keyword evidence="2" id="KW-1185">Reference proteome</keyword>
<evidence type="ECO:0000313" key="2">
    <source>
        <dbReference type="Proteomes" id="UP001447188"/>
    </source>
</evidence>
<feature type="non-terminal residue" evidence="1">
    <location>
        <position position="214"/>
    </location>
</feature>
<comment type="caution">
    <text evidence="1">The sequence shown here is derived from an EMBL/GenBank/DDBJ whole genome shotgun (WGS) entry which is preliminary data.</text>
</comment>
<dbReference type="Proteomes" id="UP001447188">
    <property type="component" value="Unassembled WGS sequence"/>
</dbReference>
<dbReference type="EMBL" id="JBBBZM010001020">
    <property type="protein sequence ID" value="KAL0630178.1"/>
    <property type="molecule type" value="Genomic_DNA"/>
</dbReference>
<accession>A0ABR3G2K1</accession>
<name>A0ABR3G2K1_9PEZI</name>
<evidence type="ECO:0000313" key="1">
    <source>
        <dbReference type="EMBL" id="KAL0630178.1"/>
    </source>
</evidence>